<organism evidence="2">
    <name type="scientific">Zea mays</name>
    <name type="common">Maize</name>
    <dbReference type="NCBI Taxonomy" id="4577"/>
    <lineage>
        <taxon>Eukaryota</taxon>
        <taxon>Viridiplantae</taxon>
        <taxon>Streptophyta</taxon>
        <taxon>Embryophyta</taxon>
        <taxon>Tracheophyta</taxon>
        <taxon>Spermatophyta</taxon>
        <taxon>Magnoliopsida</taxon>
        <taxon>Liliopsida</taxon>
        <taxon>Poales</taxon>
        <taxon>Poaceae</taxon>
        <taxon>PACMAD clade</taxon>
        <taxon>Panicoideae</taxon>
        <taxon>Andropogonodae</taxon>
        <taxon>Andropogoneae</taxon>
        <taxon>Tripsacinae</taxon>
        <taxon>Zea</taxon>
    </lineage>
</organism>
<dbReference type="EMBL" id="NCVQ01000006">
    <property type="protein sequence ID" value="PWZ23996.1"/>
    <property type="molecule type" value="Genomic_DNA"/>
</dbReference>
<evidence type="ECO:0000313" key="2">
    <source>
        <dbReference type="EMBL" id="PWZ23996.1"/>
    </source>
</evidence>
<accession>A0A3L6ESM9</accession>
<gene>
    <name evidence="2" type="ORF">Zm00014a_039964</name>
</gene>
<feature type="region of interest" description="Disordered" evidence="1">
    <location>
        <begin position="1"/>
        <end position="24"/>
    </location>
</feature>
<feature type="compositionally biased region" description="Basic residues" evidence="1">
    <location>
        <begin position="1"/>
        <end position="14"/>
    </location>
</feature>
<name>A0A3L6ESM9_MAIZE</name>
<proteinExistence type="predicted"/>
<dbReference type="AlphaFoldDB" id="A0A3L6ESM9"/>
<protein>
    <submittedName>
        <fullName evidence="2">Uncharacterized protein</fullName>
    </submittedName>
</protein>
<evidence type="ECO:0000256" key="1">
    <source>
        <dbReference type="SAM" id="MobiDB-lite"/>
    </source>
</evidence>
<reference evidence="2" key="1">
    <citation type="journal article" date="2018" name="Nat. Genet.">
        <title>Extensive intraspecific gene order and gene structural variations between Mo17 and other maize genomes.</title>
        <authorList>
            <person name="Sun S."/>
            <person name="Zhou Y."/>
            <person name="Chen J."/>
            <person name="Shi J."/>
            <person name="Zhao H."/>
            <person name="Zhao H."/>
            <person name="Song W."/>
            <person name="Zhang M."/>
            <person name="Cui Y."/>
            <person name="Dong X."/>
            <person name="Liu H."/>
            <person name="Ma X."/>
            <person name="Jiao Y."/>
            <person name="Wang B."/>
            <person name="Wei X."/>
            <person name="Stein J.C."/>
            <person name="Glaubitz J.C."/>
            <person name="Lu F."/>
            <person name="Yu G."/>
            <person name="Liang C."/>
            <person name="Fengler K."/>
            <person name="Li B."/>
            <person name="Rafalski A."/>
            <person name="Schnable P.S."/>
            <person name="Ware D.H."/>
            <person name="Buckler E.S."/>
            <person name="Lai J."/>
        </authorList>
    </citation>
    <scope>NUCLEOTIDE SEQUENCE [LARGE SCALE GENOMIC DNA]</scope>
    <source>
        <tissue evidence="2">Seedling</tissue>
    </source>
</reference>
<sequence>MELLRRHGHGPRRGQPKELQHAGKKGCLLQREEENRGVHGGCRGLGQGRVASAMGKRARRQVEAPWEGACCCARKNGVHAMASKRLLQGSSTNIQAGRWRPAPMEKRARWGGDELGARLLGSHGRLLATLEILRWLLLVP</sequence>
<dbReference type="Proteomes" id="UP000251960">
    <property type="component" value="Chromosome 5"/>
</dbReference>
<comment type="caution">
    <text evidence="2">The sequence shown here is derived from an EMBL/GenBank/DDBJ whole genome shotgun (WGS) entry which is preliminary data.</text>
</comment>